<sequence>MLPAFRLVHLSRAMGLSLTRNSNSPRFSSTLATFHYLSPLEEYRTVKPFHINIPAGGIPGRQHTNEVSQPYHNVKVHDIREGKRCFSLDREGFEVAEANEARGAALLNALTPDQYQDSDLVTSRVAPKMEPFLRERLGAETVITFAFRFRRRDSQFPKLARGTDPNIAQPVQGVHADFTPDYARATANYVARRRNLLDPALQDRRWQLISAWRPLHGPLFDWPLAVLDSTSVDYSRDLIASDNVYPHQVSETYNVFFHEDHRWHYLSGHNPHEILLFKAFDSKTSGGTARVCAHAAFQLPNPPRNCPPRQSIECVSLVLYPRGTADKFARQTLPSETPADHEPLGAFNFY</sequence>
<dbReference type="InterPro" id="IPR044053">
    <property type="entry name" value="AsaB-like"/>
</dbReference>
<dbReference type="GO" id="GO:0016491">
    <property type="term" value="F:oxidoreductase activity"/>
    <property type="evidence" value="ECO:0007669"/>
    <property type="project" value="InterPro"/>
</dbReference>
<evidence type="ECO:0000313" key="2">
    <source>
        <dbReference type="EMBL" id="KAK3944660.1"/>
    </source>
</evidence>
<accession>A0AAN6S8S0</accession>
<dbReference type="EMBL" id="MU853758">
    <property type="protein sequence ID" value="KAK3944660.1"/>
    <property type="molecule type" value="Genomic_DNA"/>
</dbReference>
<evidence type="ECO:0000256" key="1">
    <source>
        <dbReference type="ARBA" id="ARBA00023604"/>
    </source>
</evidence>
<comment type="similarity">
    <text evidence="1">Belongs to the asaB hydroxylase/desaturase family.</text>
</comment>
<gene>
    <name evidence="2" type="ORF">QBC46DRAFT_373959</name>
</gene>
<evidence type="ECO:0000313" key="3">
    <source>
        <dbReference type="Proteomes" id="UP001303473"/>
    </source>
</evidence>
<keyword evidence="3" id="KW-1185">Reference proteome</keyword>
<dbReference type="Proteomes" id="UP001303473">
    <property type="component" value="Unassembled WGS sequence"/>
</dbReference>
<dbReference type="AlphaFoldDB" id="A0AAN6S8S0"/>
<proteinExistence type="inferred from homology"/>
<reference evidence="3" key="1">
    <citation type="journal article" date="2023" name="Mol. Phylogenet. Evol.">
        <title>Genome-scale phylogeny and comparative genomics of the fungal order Sordariales.</title>
        <authorList>
            <person name="Hensen N."/>
            <person name="Bonometti L."/>
            <person name="Westerberg I."/>
            <person name="Brannstrom I.O."/>
            <person name="Guillou S."/>
            <person name="Cros-Aarteil S."/>
            <person name="Calhoun S."/>
            <person name="Haridas S."/>
            <person name="Kuo A."/>
            <person name="Mondo S."/>
            <person name="Pangilinan J."/>
            <person name="Riley R."/>
            <person name="LaButti K."/>
            <person name="Andreopoulos B."/>
            <person name="Lipzen A."/>
            <person name="Chen C."/>
            <person name="Yan M."/>
            <person name="Daum C."/>
            <person name="Ng V."/>
            <person name="Clum A."/>
            <person name="Steindorff A."/>
            <person name="Ohm R.A."/>
            <person name="Martin F."/>
            <person name="Silar P."/>
            <person name="Natvig D.O."/>
            <person name="Lalanne C."/>
            <person name="Gautier V."/>
            <person name="Ament-Velasquez S.L."/>
            <person name="Kruys A."/>
            <person name="Hutchinson M.I."/>
            <person name="Powell A.J."/>
            <person name="Barry K."/>
            <person name="Miller A.N."/>
            <person name="Grigoriev I.V."/>
            <person name="Debuchy R."/>
            <person name="Gladieux P."/>
            <person name="Hiltunen Thoren M."/>
            <person name="Johannesson H."/>
        </authorList>
    </citation>
    <scope>NUCLEOTIDE SEQUENCE [LARGE SCALE GENOMIC DNA]</scope>
    <source>
        <strain evidence="3">CBS 340.73</strain>
    </source>
</reference>
<name>A0AAN6S8S0_9PEZI</name>
<organism evidence="2 3">
    <name type="scientific">Diplogelasinospora grovesii</name>
    <dbReference type="NCBI Taxonomy" id="303347"/>
    <lineage>
        <taxon>Eukaryota</taxon>
        <taxon>Fungi</taxon>
        <taxon>Dikarya</taxon>
        <taxon>Ascomycota</taxon>
        <taxon>Pezizomycotina</taxon>
        <taxon>Sordariomycetes</taxon>
        <taxon>Sordariomycetidae</taxon>
        <taxon>Sordariales</taxon>
        <taxon>Diplogelasinosporaceae</taxon>
        <taxon>Diplogelasinospora</taxon>
    </lineage>
</organism>
<comment type="caution">
    <text evidence="2">The sequence shown here is derived from an EMBL/GenBank/DDBJ whole genome shotgun (WGS) entry which is preliminary data.</text>
</comment>
<dbReference type="PANTHER" id="PTHR34598">
    <property type="entry name" value="BLL6449 PROTEIN"/>
    <property type="match status" value="1"/>
</dbReference>
<dbReference type="NCBIfam" id="NF041278">
    <property type="entry name" value="CmcJ_NvfI_EfuI"/>
    <property type="match status" value="1"/>
</dbReference>
<protein>
    <submittedName>
        <fullName evidence="2">Uncharacterized protein</fullName>
    </submittedName>
</protein>
<dbReference type="PANTHER" id="PTHR34598:SF3">
    <property type="entry name" value="OXIDOREDUCTASE AN1597"/>
    <property type="match status" value="1"/>
</dbReference>